<dbReference type="RefSeq" id="WP_183816396.1">
    <property type="nucleotide sequence ID" value="NZ_JACHOB010000001.1"/>
</dbReference>
<organism evidence="2 3">
    <name type="scientific">Parvularcula dongshanensis</name>
    <dbReference type="NCBI Taxonomy" id="1173995"/>
    <lineage>
        <taxon>Bacteria</taxon>
        <taxon>Pseudomonadati</taxon>
        <taxon>Pseudomonadota</taxon>
        <taxon>Alphaproteobacteria</taxon>
        <taxon>Parvularculales</taxon>
        <taxon>Parvularculaceae</taxon>
        <taxon>Parvularcula</taxon>
    </lineage>
</organism>
<comment type="caution">
    <text evidence="2">The sequence shown here is derived from an EMBL/GenBank/DDBJ whole genome shotgun (WGS) entry which is preliminary data.</text>
</comment>
<protein>
    <recommendedName>
        <fullName evidence="1">VOC domain-containing protein</fullName>
    </recommendedName>
</protein>
<reference evidence="2 3" key="1">
    <citation type="submission" date="2020-08" db="EMBL/GenBank/DDBJ databases">
        <title>Genomic Encyclopedia of Type Strains, Phase IV (KMG-IV): sequencing the most valuable type-strain genomes for metagenomic binning, comparative biology and taxonomic classification.</title>
        <authorList>
            <person name="Goeker M."/>
        </authorList>
    </citation>
    <scope>NUCLEOTIDE SEQUENCE [LARGE SCALE GENOMIC DNA]</scope>
    <source>
        <strain evidence="2 3">DSM 102850</strain>
    </source>
</reference>
<keyword evidence="3" id="KW-1185">Reference proteome</keyword>
<dbReference type="Pfam" id="PF00903">
    <property type="entry name" value="Glyoxalase"/>
    <property type="match status" value="1"/>
</dbReference>
<evidence type="ECO:0000259" key="1">
    <source>
        <dbReference type="PROSITE" id="PS51819"/>
    </source>
</evidence>
<feature type="domain" description="VOC" evidence="1">
    <location>
        <begin position="4"/>
        <end position="131"/>
    </location>
</feature>
<name>A0A840I389_9PROT</name>
<dbReference type="Gene3D" id="3.10.180.10">
    <property type="entry name" value="2,3-Dihydroxybiphenyl 1,2-Dioxygenase, domain 1"/>
    <property type="match status" value="1"/>
</dbReference>
<dbReference type="SUPFAM" id="SSF54593">
    <property type="entry name" value="Glyoxalase/Bleomycin resistance protein/Dihydroxybiphenyl dioxygenase"/>
    <property type="match status" value="1"/>
</dbReference>
<sequence>MTRPRFHLAFPVNDLEAARGFYGGVLGCPEGREAPGEWIDFDLHGHQIVAHYAPDECRAAQANAVDGHGVPVRHFGLLLEWSDWEALGEKLKAAEVPFIIEPYVRFAGKAGEQGTMFVMDPACNALEFKTFKDDGDVFRKTLGKEH</sequence>
<dbReference type="InterPro" id="IPR037523">
    <property type="entry name" value="VOC_core"/>
</dbReference>
<evidence type="ECO:0000313" key="2">
    <source>
        <dbReference type="EMBL" id="MBB4658510.1"/>
    </source>
</evidence>
<dbReference type="AlphaFoldDB" id="A0A840I389"/>
<proteinExistence type="predicted"/>
<dbReference type="PANTHER" id="PTHR39434:SF1">
    <property type="entry name" value="VOC DOMAIN-CONTAINING PROTEIN"/>
    <property type="match status" value="1"/>
</dbReference>
<dbReference type="EMBL" id="JACHOB010000001">
    <property type="protein sequence ID" value="MBB4658510.1"/>
    <property type="molecule type" value="Genomic_DNA"/>
</dbReference>
<dbReference type="InterPro" id="IPR004360">
    <property type="entry name" value="Glyas_Fos-R_dOase_dom"/>
</dbReference>
<dbReference type="PROSITE" id="PS51819">
    <property type="entry name" value="VOC"/>
    <property type="match status" value="1"/>
</dbReference>
<evidence type="ECO:0000313" key="3">
    <source>
        <dbReference type="Proteomes" id="UP000563524"/>
    </source>
</evidence>
<accession>A0A840I389</accession>
<dbReference type="InterPro" id="IPR029068">
    <property type="entry name" value="Glyas_Bleomycin-R_OHBP_Dase"/>
</dbReference>
<dbReference type="Proteomes" id="UP000563524">
    <property type="component" value="Unassembled WGS sequence"/>
</dbReference>
<gene>
    <name evidence="2" type="ORF">GGQ59_001010</name>
</gene>
<dbReference type="CDD" id="cd08357">
    <property type="entry name" value="VOC_like"/>
    <property type="match status" value="1"/>
</dbReference>
<dbReference type="PANTHER" id="PTHR39434">
    <property type="match status" value="1"/>
</dbReference>